<accession>A0A1E5LKK4</accession>
<protein>
    <submittedName>
        <fullName evidence="2">Uncharacterized protein</fullName>
    </submittedName>
</protein>
<organism evidence="2 3">
    <name type="scientific">Bacillus solimangrovi</name>
    <dbReference type="NCBI Taxonomy" id="1305675"/>
    <lineage>
        <taxon>Bacteria</taxon>
        <taxon>Bacillati</taxon>
        <taxon>Bacillota</taxon>
        <taxon>Bacilli</taxon>
        <taxon>Bacillales</taxon>
        <taxon>Bacillaceae</taxon>
        <taxon>Bacillus</taxon>
    </lineage>
</organism>
<gene>
    <name evidence="2" type="ORF">BFG57_07780</name>
</gene>
<comment type="caution">
    <text evidence="2">The sequence shown here is derived from an EMBL/GenBank/DDBJ whole genome shotgun (WGS) entry which is preliminary data.</text>
</comment>
<keyword evidence="1" id="KW-0812">Transmembrane</keyword>
<keyword evidence="1" id="KW-1133">Transmembrane helix</keyword>
<evidence type="ECO:0000256" key="1">
    <source>
        <dbReference type="SAM" id="Phobius"/>
    </source>
</evidence>
<sequence>MNVKYKKNMLQKVAGVAWLIVMMLNIGQLIILHNVPMPDRFTGLVLLNVILSFVIAVNYFRLPLIDYLRLDDKELSIHRGLVRRRKIIRMKEIERTKYQWDCLFLILRDGKEVKIRPKLITISDFERVEVKLEEVLKVN</sequence>
<evidence type="ECO:0000313" key="3">
    <source>
        <dbReference type="Proteomes" id="UP000095209"/>
    </source>
</evidence>
<feature type="transmembrane region" description="Helical" evidence="1">
    <location>
        <begin position="41"/>
        <end position="60"/>
    </location>
</feature>
<dbReference type="AlphaFoldDB" id="A0A1E5LKK4"/>
<evidence type="ECO:0000313" key="2">
    <source>
        <dbReference type="EMBL" id="OEH94558.1"/>
    </source>
</evidence>
<feature type="transmembrane region" description="Helical" evidence="1">
    <location>
        <begin position="12"/>
        <end position="35"/>
    </location>
</feature>
<dbReference type="RefSeq" id="WP_069715492.1">
    <property type="nucleotide sequence ID" value="NZ_MJEH01000001.1"/>
</dbReference>
<dbReference type="EMBL" id="MJEH01000001">
    <property type="protein sequence ID" value="OEH94558.1"/>
    <property type="molecule type" value="Genomic_DNA"/>
</dbReference>
<reference evidence="2 3" key="1">
    <citation type="submission" date="2016-08" db="EMBL/GenBank/DDBJ databases">
        <title>Genome of Bacillus solimangrovi GH2-4.</title>
        <authorList>
            <person name="Lim S."/>
            <person name="Kim B.-C."/>
        </authorList>
    </citation>
    <scope>NUCLEOTIDE SEQUENCE [LARGE SCALE GENOMIC DNA]</scope>
    <source>
        <strain evidence="2 3">GH2-4</strain>
    </source>
</reference>
<dbReference type="Proteomes" id="UP000095209">
    <property type="component" value="Unassembled WGS sequence"/>
</dbReference>
<keyword evidence="3" id="KW-1185">Reference proteome</keyword>
<keyword evidence="1" id="KW-0472">Membrane</keyword>
<dbReference type="OrthoDB" id="2869974at2"/>
<name>A0A1E5LKK4_9BACI</name>
<proteinExistence type="predicted"/>